<reference evidence="1 2" key="1">
    <citation type="journal article" date="2020" name="Cell">
        <title>Large-Scale Comparative Analyses of Tick Genomes Elucidate Their Genetic Diversity and Vector Capacities.</title>
        <authorList>
            <consortium name="Tick Genome and Microbiome Consortium (TIGMIC)"/>
            <person name="Jia N."/>
            <person name="Wang J."/>
            <person name="Shi W."/>
            <person name="Du L."/>
            <person name="Sun Y."/>
            <person name="Zhan W."/>
            <person name="Jiang J.F."/>
            <person name="Wang Q."/>
            <person name="Zhang B."/>
            <person name="Ji P."/>
            <person name="Bell-Sakyi L."/>
            <person name="Cui X.M."/>
            <person name="Yuan T.T."/>
            <person name="Jiang B.G."/>
            <person name="Yang W.F."/>
            <person name="Lam T.T."/>
            <person name="Chang Q.C."/>
            <person name="Ding S.J."/>
            <person name="Wang X.J."/>
            <person name="Zhu J.G."/>
            <person name="Ruan X.D."/>
            <person name="Zhao L."/>
            <person name="Wei J.T."/>
            <person name="Ye R.Z."/>
            <person name="Que T.C."/>
            <person name="Du C.H."/>
            <person name="Zhou Y.H."/>
            <person name="Cheng J.X."/>
            <person name="Dai P.F."/>
            <person name="Guo W.B."/>
            <person name="Han X.H."/>
            <person name="Huang E.J."/>
            <person name="Li L.F."/>
            <person name="Wei W."/>
            <person name="Gao Y.C."/>
            <person name="Liu J.Z."/>
            <person name="Shao H.Z."/>
            <person name="Wang X."/>
            <person name="Wang C.C."/>
            <person name="Yang T.C."/>
            <person name="Huo Q.B."/>
            <person name="Li W."/>
            <person name="Chen H.Y."/>
            <person name="Chen S.E."/>
            <person name="Zhou L.G."/>
            <person name="Ni X.B."/>
            <person name="Tian J.H."/>
            <person name="Sheng Y."/>
            <person name="Liu T."/>
            <person name="Pan Y.S."/>
            <person name="Xia L.Y."/>
            <person name="Li J."/>
            <person name="Zhao F."/>
            <person name="Cao W.C."/>
        </authorList>
    </citation>
    <scope>NUCLEOTIDE SEQUENCE [LARGE SCALE GENOMIC DNA]</scope>
    <source>
        <strain evidence="1">Iper-2018</strain>
    </source>
</reference>
<organism evidence="1 2">
    <name type="scientific">Ixodes persulcatus</name>
    <name type="common">Taiga tick</name>
    <dbReference type="NCBI Taxonomy" id="34615"/>
    <lineage>
        <taxon>Eukaryota</taxon>
        <taxon>Metazoa</taxon>
        <taxon>Ecdysozoa</taxon>
        <taxon>Arthropoda</taxon>
        <taxon>Chelicerata</taxon>
        <taxon>Arachnida</taxon>
        <taxon>Acari</taxon>
        <taxon>Parasitiformes</taxon>
        <taxon>Ixodida</taxon>
        <taxon>Ixodoidea</taxon>
        <taxon>Ixodidae</taxon>
        <taxon>Ixodinae</taxon>
        <taxon>Ixodes</taxon>
    </lineage>
</organism>
<keyword evidence="2" id="KW-1185">Reference proteome</keyword>
<feature type="non-terminal residue" evidence="1">
    <location>
        <position position="186"/>
    </location>
</feature>
<sequence length="186" mass="21765">PSNRHTHTLIITPDAPDIDSHVFHLWEARRCLSKQWRRQRHNRKFKLRIAQLTVEAATYAANLTGQNWNTLCEKHNGTLGTARTWSLHRHLIQPGQAISERAKDIHKLLYLTTQCNQIMHMLRRVSNRRNGLIEADALRLVQALIHTRLLYHLPYHYLNQTEHKRMSTLLRKAQKMALGLPVRTAT</sequence>
<gene>
    <name evidence="1" type="ORF">HPB47_001848</name>
</gene>
<proteinExistence type="predicted"/>
<evidence type="ECO:0000313" key="2">
    <source>
        <dbReference type="Proteomes" id="UP000805193"/>
    </source>
</evidence>
<feature type="non-terminal residue" evidence="1">
    <location>
        <position position="1"/>
    </location>
</feature>
<dbReference type="Proteomes" id="UP000805193">
    <property type="component" value="Unassembled WGS sequence"/>
</dbReference>
<accession>A0AC60PN26</accession>
<protein>
    <submittedName>
        <fullName evidence="1">Uncharacterized protein</fullName>
    </submittedName>
</protein>
<comment type="caution">
    <text evidence="1">The sequence shown here is derived from an EMBL/GenBank/DDBJ whole genome shotgun (WGS) entry which is preliminary data.</text>
</comment>
<dbReference type="EMBL" id="JABSTQ010010247">
    <property type="protein sequence ID" value="KAG0422324.1"/>
    <property type="molecule type" value="Genomic_DNA"/>
</dbReference>
<evidence type="ECO:0000313" key="1">
    <source>
        <dbReference type="EMBL" id="KAG0422324.1"/>
    </source>
</evidence>
<name>A0AC60PN26_IXOPE</name>